<dbReference type="SUPFAM" id="SSF48452">
    <property type="entry name" value="TPR-like"/>
    <property type="match status" value="1"/>
</dbReference>
<dbReference type="Gene3D" id="1.25.40.390">
    <property type="match status" value="1"/>
</dbReference>
<accession>A0A972FPS0</accession>
<dbReference type="PROSITE" id="PS51257">
    <property type="entry name" value="PROKAR_LIPOPROTEIN"/>
    <property type="match status" value="1"/>
</dbReference>
<evidence type="ECO:0000313" key="2">
    <source>
        <dbReference type="Proteomes" id="UP000712080"/>
    </source>
</evidence>
<dbReference type="Pfam" id="PF12771">
    <property type="entry name" value="SusD-like_2"/>
    <property type="match status" value="1"/>
</dbReference>
<comment type="caution">
    <text evidence="1">The sequence shown here is derived from an EMBL/GenBank/DDBJ whole genome shotgun (WGS) entry which is preliminary data.</text>
</comment>
<keyword evidence="2" id="KW-1185">Reference proteome</keyword>
<evidence type="ECO:0000313" key="1">
    <source>
        <dbReference type="EMBL" id="NMH29597.1"/>
    </source>
</evidence>
<gene>
    <name evidence="1" type="ORF">G6047_16270</name>
</gene>
<dbReference type="InterPro" id="IPR041662">
    <property type="entry name" value="SusD-like_2"/>
</dbReference>
<reference evidence="1" key="1">
    <citation type="submission" date="2020-02" db="EMBL/GenBank/DDBJ databases">
        <title>Flavobacterium sp. genome.</title>
        <authorList>
            <person name="Jung H.S."/>
            <person name="Baek J.H."/>
            <person name="Jeon C.O."/>
        </authorList>
    </citation>
    <scope>NUCLEOTIDE SEQUENCE</scope>
    <source>
        <strain evidence="1">SE-s28</strain>
    </source>
</reference>
<keyword evidence="1" id="KW-0449">Lipoprotein</keyword>
<sequence>MKKILYSAFAASLLFASCEFNEGDNDNQDAFYEVPPETLLTNAEKQLADIVSTPSVNLNPMRYFDHYWAQTTYNTESRFSFASRLVTDNFWNELFRDVLGNLQSSKEYIETQEAPDEIDPAAWEIQRTNKLAIIDILQVYAFQVLVDTYGDIPYTEALNPQDKLPAYDNDSDIYPQLIERLNADIAAFDDSQPSFATGEYIYEGDIASWIKFANSLKLKLGLNLSDVNPALAQSTIESAVTGGVIQANSENAAFRYPASAPNYSALYNELVASGRIDFVADGVFLTALEEKEDPRLNVYFAPNGDGDFVGGVLGALNTPTSEFAQIGDVLKEPDLPAQLIEATEISFYLAEAAARGFSVGNSDEFYYNQAITQSFEFWGVSGADTYLARTDVAYATADGDFKQKIGMQMWYAFFNRPSEAWNSYRRLDYPQLEAPSNASTAADGEIPKRLYYPINEQTVNTDNYQAAVEAIGGIDRMRIHVFWDVVTD</sequence>
<protein>
    <submittedName>
        <fullName evidence="1">SusD/RagB family nutrient-binding outer membrane lipoprotein</fullName>
    </submittedName>
</protein>
<name>A0A972FPS0_9FLAO</name>
<organism evidence="1 2">
    <name type="scientific">Flavobacterium silvaticum</name>
    <dbReference type="NCBI Taxonomy" id="1852020"/>
    <lineage>
        <taxon>Bacteria</taxon>
        <taxon>Pseudomonadati</taxon>
        <taxon>Bacteroidota</taxon>
        <taxon>Flavobacteriia</taxon>
        <taxon>Flavobacteriales</taxon>
        <taxon>Flavobacteriaceae</taxon>
        <taxon>Flavobacterium</taxon>
    </lineage>
</organism>
<dbReference type="RefSeq" id="WP_169528679.1">
    <property type="nucleotide sequence ID" value="NZ_JAAMPU010000108.1"/>
</dbReference>
<dbReference type="EMBL" id="JAAMPU010000108">
    <property type="protein sequence ID" value="NMH29597.1"/>
    <property type="molecule type" value="Genomic_DNA"/>
</dbReference>
<proteinExistence type="predicted"/>
<dbReference type="InterPro" id="IPR011990">
    <property type="entry name" value="TPR-like_helical_dom_sf"/>
</dbReference>
<dbReference type="AlphaFoldDB" id="A0A972FPS0"/>
<dbReference type="Proteomes" id="UP000712080">
    <property type="component" value="Unassembled WGS sequence"/>
</dbReference>